<dbReference type="AlphaFoldDB" id="A0A6F8ZEJ7"/>
<feature type="domain" description="CoA carboxyltransferase N-terminal" evidence="1">
    <location>
        <begin position="19"/>
        <end position="274"/>
    </location>
</feature>
<dbReference type="PROSITE" id="PS50989">
    <property type="entry name" value="COA_CT_CTER"/>
    <property type="match status" value="1"/>
</dbReference>
<sequence length="531" mass="57053">MTVGVRPPAARPGGSGLARERMREWLARRRAVEAMGGPERVARQHAAGKLTARERLERLFDPGTFEELGAFVRPRGDHPGLRPETAPAEGVVTGFGRIDGRTVYAYAQDFTVLGGSLGEMHAAKILRIQDLALAAGAPIVGLNDSGGARIQEGVDALNGYGQIFRRNTLASGVVPQLTVVMGPSAGGAVYSPGLTDFIIMVRGTGQMFITGPQVIRAVTGEAVDAEELGGADAHLRKSGVAHLVAASDAEALDLTRRLLGYLPSNHLEAPPVADSADPLDRQEPGLDELVPDEPNRPYDVLEVIRAVVDRDSFLEIQAGYADNLVIGLARIGGRPLGVVANQPRVLAGTLDINASDKLARFVRFLDAFNLPVLTLVDTPGYLPGTAQEFGGIIRHGAKVLYAYAEATVPKVTVILRKAYGGAYLAMCSRSLGADAVYAWPSAELAVMGPEGAVNIIHRRALAEAEDPERLRQQKVEEYRRTFANPYVAAGRGYIDAVIRPSETRPRVARVLMALYNKREDRPRKKHGNIPL</sequence>
<dbReference type="FunFam" id="3.90.226.10:FF:000017">
    <property type="entry name" value="Propionyl-CoA carboxylase subunit beta 5"/>
    <property type="match status" value="1"/>
</dbReference>
<accession>A0A6F8ZEJ7</accession>
<reference evidence="3 4" key="1">
    <citation type="submission" date="2020-02" db="EMBL/GenBank/DDBJ databases">
        <authorList>
            <person name="Hogendoorn C."/>
        </authorList>
    </citation>
    <scope>NUCLEOTIDE SEQUENCE [LARGE SCALE GENOMIC DNA]</scope>
    <source>
        <strain evidence="3">R501</strain>
    </source>
</reference>
<dbReference type="InterPro" id="IPR029045">
    <property type="entry name" value="ClpP/crotonase-like_dom_sf"/>
</dbReference>
<dbReference type="Pfam" id="PF01039">
    <property type="entry name" value="Carboxyl_trans"/>
    <property type="match status" value="1"/>
</dbReference>
<dbReference type="InterPro" id="IPR034733">
    <property type="entry name" value="AcCoA_carboxyl_beta"/>
</dbReference>
<evidence type="ECO:0000313" key="4">
    <source>
        <dbReference type="Proteomes" id="UP000503399"/>
    </source>
</evidence>
<keyword evidence="3" id="KW-0436">Ligase</keyword>
<dbReference type="InterPro" id="IPR011762">
    <property type="entry name" value="COA_CT_N"/>
</dbReference>
<dbReference type="PANTHER" id="PTHR43842:SF2">
    <property type="entry name" value="PROPIONYL-COA CARBOXYLASE BETA CHAIN, MITOCHONDRIAL"/>
    <property type="match status" value="1"/>
</dbReference>
<protein>
    <submittedName>
        <fullName evidence="3">Putative propionyl-CoA carboxylase beta chain</fullName>
        <ecNumber evidence="3">6.4.1.3</ecNumber>
    </submittedName>
</protein>
<proteinExistence type="predicted"/>
<dbReference type="Proteomes" id="UP000503399">
    <property type="component" value="Chromosome"/>
</dbReference>
<evidence type="ECO:0000313" key="3">
    <source>
        <dbReference type="EMBL" id="CAB1128426.1"/>
    </source>
</evidence>
<dbReference type="EC" id="6.4.1.3" evidence="3"/>
<dbReference type="SUPFAM" id="SSF52096">
    <property type="entry name" value="ClpP/crotonase"/>
    <property type="match status" value="2"/>
</dbReference>
<dbReference type="EMBL" id="LR778114">
    <property type="protein sequence ID" value="CAB1128426.1"/>
    <property type="molecule type" value="Genomic_DNA"/>
</dbReference>
<evidence type="ECO:0000259" key="2">
    <source>
        <dbReference type="PROSITE" id="PS50989"/>
    </source>
</evidence>
<evidence type="ECO:0000259" key="1">
    <source>
        <dbReference type="PROSITE" id="PS50980"/>
    </source>
</evidence>
<organism evidence="3 4">
    <name type="scientific">Candidatus Hydrogenisulfobacillus filiaventi</name>
    <dbReference type="NCBI Taxonomy" id="2707344"/>
    <lineage>
        <taxon>Bacteria</taxon>
        <taxon>Bacillati</taxon>
        <taxon>Bacillota</taxon>
        <taxon>Clostridia</taxon>
        <taxon>Eubacteriales</taxon>
        <taxon>Clostridiales Family XVII. Incertae Sedis</taxon>
        <taxon>Candidatus Hydrogenisulfobacillus</taxon>
    </lineage>
</organism>
<gene>
    <name evidence="3" type="primary">yqjD</name>
    <name evidence="3" type="ORF">R50_0920</name>
</gene>
<dbReference type="PANTHER" id="PTHR43842">
    <property type="entry name" value="PROPIONYL-COA CARBOXYLASE BETA CHAIN"/>
    <property type="match status" value="1"/>
</dbReference>
<name>A0A6F8ZEJ7_9FIRM</name>
<dbReference type="PROSITE" id="PS50980">
    <property type="entry name" value="COA_CT_NTER"/>
    <property type="match status" value="1"/>
</dbReference>
<dbReference type="KEGG" id="hfv:R50_0920"/>
<dbReference type="InterPro" id="IPR011763">
    <property type="entry name" value="COA_CT_C"/>
</dbReference>
<dbReference type="GO" id="GO:0004658">
    <property type="term" value="F:propionyl-CoA carboxylase activity"/>
    <property type="evidence" value="ECO:0007669"/>
    <property type="project" value="UniProtKB-EC"/>
</dbReference>
<feature type="domain" description="CoA carboxyltransferase C-terminal" evidence="2">
    <location>
        <begin position="278"/>
        <end position="517"/>
    </location>
</feature>
<dbReference type="InterPro" id="IPR051047">
    <property type="entry name" value="AccD/PCCB"/>
</dbReference>
<keyword evidence="4" id="KW-1185">Reference proteome</keyword>
<dbReference type="Gene3D" id="3.90.226.10">
    <property type="entry name" value="2-enoyl-CoA Hydratase, Chain A, domain 1"/>
    <property type="match status" value="2"/>
</dbReference>